<dbReference type="SUPFAM" id="SSF82171">
    <property type="entry name" value="DPP6 N-terminal domain-like"/>
    <property type="match status" value="1"/>
</dbReference>
<evidence type="ECO:0000256" key="8">
    <source>
        <dbReference type="SAM" id="MobiDB-lite"/>
    </source>
</evidence>
<evidence type="ECO:0000256" key="5">
    <source>
        <dbReference type="ARBA" id="ARBA00012917"/>
    </source>
</evidence>
<protein>
    <recommendedName>
        <fullName evidence="5">acylaminoacyl-peptidase</fullName>
        <ecNumber evidence="5">3.4.19.1</ecNumber>
    </recommendedName>
</protein>
<dbReference type="Pfam" id="PF19283">
    <property type="entry name" value="APEH_N"/>
    <property type="match status" value="1"/>
</dbReference>
<evidence type="ECO:0000259" key="9">
    <source>
        <dbReference type="Pfam" id="PF00326"/>
    </source>
</evidence>
<comment type="similarity">
    <text evidence="3">Belongs to the peptidase S9C family.</text>
</comment>
<evidence type="ECO:0000256" key="6">
    <source>
        <dbReference type="ARBA" id="ARBA00022490"/>
    </source>
</evidence>
<comment type="subunit">
    <text evidence="4">Homotetramer.</text>
</comment>
<dbReference type="GO" id="GO:0006508">
    <property type="term" value="P:proteolysis"/>
    <property type="evidence" value="ECO:0007669"/>
    <property type="project" value="InterPro"/>
</dbReference>
<dbReference type="GO" id="GO:0005737">
    <property type="term" value="C:cytoplasm"/>
    <property type="evidence" value="ECO:0007669"/>
    <property type="project" value="UniProtKB-SubCell"/>
</dbReference>
<dbReference type="EMBL" id="HBUF01604645">
    <property type="protein sequence ID" value="CAG6777238.1"/>
    <property type="molecule type" value="Transcribed_RNA"/>
</dbReference>
<keyword evidence="6" id="KW-0963">Cytoplasm</keyword>
<comment type="catalytic activity">
    <reaction evidence="1">
        <text>Cleavage of an N-acetyl or N-formyl amino acid from the N-terminus of a polypeptide.</text>
        <dbReference type="EC" id="3.4.19.1"/>
    </reaction>
</comment>
<dbReference type="Gene3D" id="3.40.50.1820">
    <property type="entry name" value="alpha/beta hydrolase"/>
    <property type="match status" value="1"/>
</dbReference>
<dbReference type="GO" id="GO:0004252">
    <property type="term" value="F:serine-type endopeptidase activity"/>
    <property type="evidence" value="ECO:0007669"/>
    <property type="project" value="TreeGrafter"/>
</dbReference>
<dbReference type="InterPro" id="IPR001375">
    <property type="entry name" value="Peptidase_S9_cat"/>
</dbReference>
<evidence type="ECO:0000256" key="7">
    <source>
        <dbReference type="ARBA" id="ARBA00022801"/>
    </source>
</evidence>
<feature type="region of interest" description="Disordered" evidence="8">
    <location>
        <begin position="165"/>
        <end position="186"/>
    </location>
</feature>
<dbReference type="PANTHER" id="PTHR42776:SF4">
    <property type="entry name" value="ACYLAMINO-ACID-RELEASING ENZYME"/>
    <property type="match status" value="1"/>
</dbReference>
<feature type="domain" description="Acylamino-acid-releasing enzyme N-terminal" evidence="10">
    <location>
        <begin position="9"/>
        <end position="448"/>
    </location>
</feature>
<evidence type="ECO:0000256" key="1">
    <source>
        <dbReference type="ARBA" id="ARBA00000721"/>
    </source>
</evidence>
<name>A0A8D9F4E2_9HEMI</name>
<keyword evidence="7" id="KW-0378">Hydrolase</keyword>
<dbReference type="GO" id="GO:0008242">
    <property type="term" value="F:omega peptidase activity"/>
    <property type="evidence" value="ECO:0007669"/>
    <property type="project" value="UniProtKB-EC"/>
</dbReference>
<evidence type="ECO:0000256" key="2">
    <source>
        <dbReference type="ARBA" id="ARBA00004496"/>
    </source>
</evidence>
<dbReference type="PANTHER" id="PTHR42776">
    <property type="entry name" value="SERINE PEPTIDASE S9 FAMILY MEMBER"/>
    <property type="match status" value="1"/>
</dbReference>
<evidence type="ECO:0000259" key="10">
    <source>
        <dbReference type="Pfam" id="PF19283"/>
    </source>
</evidence>
<feature type="domain" description="Peptidase S9 prolyl oligopeptidase catalytic" evidence="9">
    <location>
        <begin position="516"/>
        <end position="731"/>
    </location>
</feature>
<dbReference type="EC" id="3.4.19.1" evidence="5"/>
<proteinExistence type="inferred from homology"/>
<comment type="subcellular location">
    <subcellularLocation>
        <location evidence="2">Cytoplasm</location>
    </subcellularLocation>
</comment>
<dbReference type="AlphaFoldDB" id="A0A8D9F4E2"/>
<dbReference type="Pfam" id="PF00326">
    <property type="entry name" value="Peptidase_S9"/>
    <property type="match status" value="1"/>
</dbReference>
<accession>A0A8D9F4E2</accession>
<evidence type="ECO:0000256" key="3">
    <source>
        <dbReference type="ARBA" id="ARBA00010040"/>
    </source>
</evidence>
<evidence type="ECO:0000256" key="4">
    <source>
        <dbReference type="ARBA" id="ARBA00011881"/>
    </source>
</evidence>
<sequence>MAAEIDKFVNIYRTLAQFPSISSGYILKNGISSLKDSITILSSWTQRNLERTKNTKFQQTHVVNLGTKDKTNMIPTDTSNEVLFAFSKSEKYRAVMREVQINEVKKFHLEIWNHYNIIKNISLDTLEIHGDVYSDVEFGSFVWSNNEDKLLYIAEEKVPKAEPFYKPKPHSQDIAPSTSDSSPEKPIKGAEYVYRQDWGEQLVGKCQSVIVCYDLTKDLLSVLQGIPSDLCPGQVVWTPDDDGVVGVAWKTTPRKLGLIFCTCRLSYVFHLNRAGEFRILSSDSEQLSARSPRFSPDGKTLVWLERGAEGPHHACMRLVKYDWSSGKSSTVVDTVEFGVKIGEPTCESTGSQERAEDESNIFYGLYNLSLPRRCWLNDNQRLLLSTGQRFETKSYVVDIESNTLSELQSPYRGSLTVLDVYNDILLCAHSSLVEPSSLLVTRLSPTQHINWIPLTLCQNDFNQFNVDYLNIDADYKNETVKSFSALFLGPKSAQAKSTPLVIIPHGGPHSAYSNAYSLGAAFFAQAGYAVLLINYRGSTCSGEASVRFLPGKVGDADVRDCMRATQHVWDAYASVDPARSVLFGGSHGGFLVTHLSGQYPSIFRAVVSINPVTNFNGFAFVTDIPDWAAVEVGFDYETLDGPNTDPETLTLMFNKMRQMSPLAHVDKVVAPTLLLIGKKDLRVPASQGLHFYHRLKANNVTTKLLYYDDNHSLSTLPAEMDSLINTMLWFNDHNQAK</sequence>
<dbReference type="InterPro" id="IPR045550">
    <property type="entry name" value="AARE_N"/>
</dbReference>
<evidence type="ECO:0000313" key="11">
    <source>
        <dbReference type="EMBL" id="CAG6777238.1"/>
    </source>
</evidence>
<dbReference type="SUPFAM" id="SSF53474">
    <property type="entry name" value="alpha/beta-Hydrolases"/>
    <property type="match status" value="1"/>
</dbReference>
<dbReference type="InterPro" id="IPR029058">
    <property type="entry name" value="AB_hydrolase_fold"/>
</dbReference>
<organism evidence="11">
    <name type="scientific">Cacopsylla melanoneura</name>
    <dbReference type="NCBI Taxonomy" id="428564"/>
    <lineage>
        <taxon>Eukaryota</taxon>
        <taxon>Metazoa</taxon>
        <taxon>Ecdysozoa</taxon>
        <taxon>Arthropoda</taxon>
        <taxon>Hexapoda</taxon>
        <taxon>Insecta</taxon>
        <taxon>Pterygota</taxon>
        <taxon>Neoptera</taxon>
        <taxon>Paraneoptera</taxon>
        <taxon>Hemiptera</taxon>
        <taxon>Sternorrhyncha</taxon>
        <taxon>Psylloidea</taxon>
        <taxon>Psyllidae</taxon>
        <taxon>Psyllinae</taxon>
        <taxon>Cacopsylla</taxon>
    </lineage>
</organism>
<reference evidence="11" key="1">
    <citation type="submission" date="2021-05" db="EMBL/GenBank/DDBJ databases">
        <authorList>
            <person name="Alioto T."/>
            <person name="Alioto T."/>
            <person name="Gomez Garrido J."/>
        </authorList>
    </citation>
    <scope>NUCLEOTIDE SEQUENCE</scope>
</reference>